<reference evidence="3 4" key="1">
    <citation type="submission" date="2011-04" db="EMBL/GenBank/DDBJ databases">
        <authorList>
            <person name="Muzny D."/>
            <person name="Qin X."/>
            <person name="Deng J."/>
            <person name="Jiang H."/>
            <person name="Liu Y."/>
            <person name="Qu J."/>
            <person name="Song X.-Z."/>
            <person name="Zhang L."/>
            <person name="Thornton R."/>
            <person name="Coyle M."/>
            <person name="Francisco L."/>
            <person name="Jackson L."/>
            <person name="Javaid M."/>
            <person name="Korchina V."/>
            <person name="Kovar C."/>
            <person name="Mata R."/>
            <person name="Mathew T."/>
            <person name="Ngo R."/>
            <person name="Nguyen L."/>
            <person name="Nguyen N."/>
            <person name="Okwuonu G."/>
            <person name="Ongeri F."/>
            <person name="Pham C."/>
            <person name="Simmons D."/>
            <person name="Wilczek-Boney K."/>
            <person name="Hale W."/>
            <person name="Jakkamsetti A."/>
            <person name="Pham P."/>
            <person name="Ruth R."/>
            <person name="San Lucas F."/>
            <person name="Warren J."/>
            <person name="Zhang J."/>
            <person name="Zhao Z."/>
            <person name="Zhou C."/>
            <person name="Zhu D."/>
            <person name="Lee S."/>
            <person name="Bess C."/>
            <person name="Blankenburg K."/>
            <person name="Forbes L."/>
            <person name="Fu Q."/>
            <person name="Gubbala S."/>
            <person name="Hirani K."/>
            <person name="Jayaseelan J.C."/>
            <person name="Lara F."/>
            <person name="Munidasa M."/>
            <person name="Palculict T."/>
            <person name="Patil S."/>
            <person name="Pu L.-L."/>
            <person name="Saada N."/>
            <person name="Tang L."/>
            <person name="Weissenberger G."/>
            <person name="Zhu Y."/>
            <person name="Hemphill L."/>
            <person name="Shang Y."/>
            <person name="Youmans B."/>
            <person name="Ayvaz T."/>
            <person name="Ross M."/>
            <person name="Santibanez J."/>
            <person name="Aqrawi P."/>
            <person name="Gross S."/>
            <person name="Joshi V."/>
            <person name="Fowler G."/>
            <person name="Nazareth L."/>
            <person name="Reid J."/>
            <person name="Worley K."/>
            <person name="Petrosino J."/>
            <person name="Highlander S."/>
            <person name="Gibbs R."/>
        </authorList>
    </citation>
    <scope>NUCLEOTIDE SEQUENCE [LARGE SCALE GENOMIC DNA]</scope>
    <source>
        <strain evidence="3 4">DSM 2778</strain>
    </source>
</reference>
<dbReference type="RefSeq" id="WP_006306275.1">
    <property type="nucleotide sequence ID" value="NZ_GL892076.1"/>
</dbReference>
<dbReference type="PROSITE" id="PS00092">
    <property type="entry name" value="N6_MTASE"/>
    <property type="match status" value="1"/>
</dbReference>
<dbReference type="HOGENOM" id="CLU_075826_0_2_9"/>
<dbReference type="AlphaFoldDB" id="F5RM28"/>
<dbReference type="GO" id="GO:0003676">
    <property type="term" value="F:nucleic acid binding"/>
    <property type="evidence" value="ECO:0007669"/>
    <property type="project" value="InterPro"/>
</dbReference>
<organism evidence="3 4">
    <name type="scientific">Centipeda periodontii DSM 2778</name>
    <dbReference type="NCBI Taxonomy" id="888060"/>
    <lineage>
        <taxon>Bacteria</taxon>
        <taxon>Bacillati</taxon>
        <taxon>Bacillota</taxon>
        <taxon>Negativicutes</taxon>
        <taxon>Selenomonadales</taxon>
        <taxon>Selenomonadaceae</taxon>
        <taxon>Centipeda</taxon>
    </lineage>
</organism>
<gene>
    <name evidence="3" type="primary">rsmD</name>
    <name evidence="3" type="ORF">HMPREF9081_1314</name>
</gene>
<evidence type="ECO:0000313" key="3">
    <source>
        <dbReference type="EMBL" id="EGK59719.1"/>
    </source>
</evidence>
<accession>F5RM28</accession>
<keyword evidence="2 3" id="KW-0808">Transferase</keyword>
<proteinExistence type="predicted"/>
<dbReference type="GO" id="GO:0052914">
    <property type="term" value="F:16S rRNA (guanine(1207)-N(2))-methyltransferase activity"/>
    <property type="evidence" value="ECO:0007669"/>
    <property type="project" value="UniProtKB-EC"/>
</dbReference>
<evidence type="ECO:0000313" key="4">
    <source>
        <dbReference type="Proteomes" id="UP000004067"/>
    </source>
</evidence>
<dbReference type="Pfam" id="PF03602">
    <property type="entry name" value="Cons_hypoth95"/>
    <property type="match status" value="1"/>
</dbReference>
<comment type="caution">
    <text evidence="3">The sequence shown here is derived from an EMBL/GenBank/DDBJ whole genome shotgun (WGS) entry which is preliminary data.</text>
</comment>
<dbReference type="eggNOG" id="COG0742">
    <property type="taxonomic scope" value="Bacteria"/>
</dbReference>
<dbReference type="InterPro" id="IPR002052">
    <property type="entry name" value="DNA_methylase_N6_adenine_CS"/>
</dbReference>
<sequence>MVSSGGNAMRIITGSARGTRLKSPAGEGTRPTADRTREALFSMLGARVYDAHVLDLFAGTGALALEALSRGAESAVLIDRATYATLAENARRTKLEARAEIRRGDVYGQVAALAHDGRTFNLIFADPPYACGDNVRVLAAVDAGALLAAGGFFVLEQGADEPLITHSGRLSLMRERCYGAARICFYTQEVQK</sequence>
<evidence type="ECO:0000256" key="1">
    <source>
        <dbReference type="ARBA" id="ARBA00022603"/>
    </source>
</evidence>
<dbReference type="EMBL" id="AFHQ01000033">
    <property type="protein sequence ID" value="EGK59719.1"/>
    <property type="molecule type" value="Genomic_DNA"/>
</dbReference>
<protein>
    <submittedName>
        <fullName evidence="3">Ribosomal RNA small subunit methyltransferase D</fullName>
        <ecNumber evidence="3">2.1.1.172</ecNumber>
    </submittedName>
</protein>
<dbReference type="InterPro" id="IPR004398">
    <property type="entry name" value="RNA_MeTrfase_RsmD"/>
</dbReference>
<dbReference type="InterPro" id="IPR029063">
    <property type="entry name" value="SAM-dependent_MTases_sf"/>
</dbReference>
<keyword evidence="4" id="KW-1185">Reference proteome</keyword>
<dbReference type="NCBIfam" id="TIGR00095">
    <property type="entry name" value="16S rRNA (guanine(966)-N(2))-methyltransferase RsmD"/>
    <property type="match status" value="1"/>
</dbReference>
<name>F5RM28_9FIRM</name>
<dbReference type="STRING" id="888060.HMPREF9081_1314"/>
<dbReference type="PANTHER" id="PTHR43542">
    <property type="entry name" value="METHYLTRANSFERASE"/>
    <property type="match status" value="1"/>
</dbReference>
<evidence type="ECO:0000256" key="2">
    <source>
        <dbReference type="ARBA" id="ARBA00022679"/>
    </source>
</evidence>
<dbReference type="Proteomes" id="UP000004067">
    <property type="component" value="Unassembled WGS sequence"/>
</dbReference>
<dbReference type="PANTHER" id="PTHR43542:SF1">
    <property type="entry name" value="METHYLTRANSFERASE"/>
    <property type="match status" value="1"/>
</dbReference>
<keyword evidence="1 3" id="KW-0489">Methyltransferase</keyword>
<dbReference type="EC" id="2.1.1.172" evidence="3"/>
<dbReference type="SUPFAM" id="SSF53335">
    <property type="entry name" value="S-adenosyl-L-methionine-dependent methyltransferases"/>
    <property type="match status" value="1"/>
</dbReference>
<dbReference type="PIRSF" id="PIRSF004553">
    <property type="entry name" value="CHP00095"/>
    <property type="match status" value="1"/>
</dbReference>
<dbReference type="CDD" id="cd02440">
    <property type="entry name" value="AdoMet_MTases"/>
    <property type="match status" value="1"/>
</dbReference>
<dbReference type="Gene3D" id="3.40.50.150">
    <property type="entry name" value="Vaccinia Virus protein VP39"/>
    <property type="match status" value="1"/>
</dbReference>